<reference evidence="1" key="1">
    <citation type="submission" date="2020-04" db="EMBL/GenBank/DDBJ databases">
        <authorList>
            <person name="Chiriac C."/>
            <person name="Salcher M."/>
            <person name="Ghai R."/>
            <person name="Kavagutti S V."/>
        </authorList>
    </citation>
    <scope>NUCLEOTIDE SEQUENCE</scope>
</reference>
<accession>A0A6J5L917</accession>
<dbReference type="EMBL" id="LR796233">
    <property type="protein sequence ID" value="CAB4129240.1"/>
    <property type="molecule type" value="Genomic_DNA"/>
</dbReference>
<evidence type="ECO:0000313" key="1">
    <source>
        <dbReference type="EMBL" id="CAB4129240.1"/>
    </source>
</evidence>
<proteinExistence type="predicted"/>
<name>A0A6J5L917_9CAUD</name>
<protein>
    <submittedName>
        <fullName evidence="1">Uncharacterized protein</fullName>
    </submittedName>
</protein>
<organism evidence="1">
    <name type="scientific">uncultured Caudovirales phage</name>
    <dbReference type="NCBI Taxonomy" id="2100421"/>
    <lineage>
        <taxon>Viruses</taxon>
        <taxon>Duplodnaviria</taxon>
        <taxon>Heunggongvirae</taxon>
        <taxon>Uroviricota</taxon>
        <taxon>Caudoviricetes</taxon>
        <taxon>Peduoviridae</taxon>
        <taxon>Maltschvirus</taxon>
        <taxon>Maltschvirus maltsch</taxon>
    </lineage>
</organism>
<sequence length="187" mass="21510">MKKIIAVGLCLLSTTVLADCYIRSSVKLVRQNINFGPTDLQRLVVPDSQGQKCILRYRVNINDEWRTAEGIGVGKTEADACKQAMDIGRGSILLEVEVKRVTASTDMVCSDLPDIRIRPVRIGDIIWESEVDVHRHQNEQKYFDYKQTRCRMFTERNAKDRNFYTYQGIICKVDSSPNSKWQVVDKY</sequence>
<gene>
    <name evidence="1" type="ORF">UFOVP112_338</name>
</gene>